<accession>A0ABS5TC78</accession>
<evidence type="ECO:0000313" key="1">
    <source>
        <dbReference type="EMBL" id="MBT0768014.1"/>
    </source>
</evidence>
<reference evidence="1 2" key="1">
    <citation type="submission" date="2021-05" db="EMBL/GenBank/DDBJ databases">
        <title>Kineosporia and Streptomyces sp. nov. two new marine actinobacteria isolated from Coral.</title>
        <authorList>
            <person name="Buangrab K."/>
            <person name="Sutthacheep M."/>
            <person name="Yeemin T."/>
            <person name="Harunari E."/>
            <person name="Igarashi Y."/>
            <person name="Kanchanasin P."/>
            <person name="Tanasupawat S."/>
            <person name="Phongsopitanun W."/>
        </authorList>
    </citation>
    <scope>NUCLEOTIDE SEQUENCE [LARGE SCALE GENOMIC DNA]</scope>
    <source>
        <strain evidence="1 2">J2-2</strain>
    </source>
</reference>
<sequence>MHANLYNFELIKLQHAEDRRLANDAQWVAVARRARRRTRRALWTKVTPGQAPTRPAIG</sequence>
<gene>
    <name evidence="1" type="ORF">KIH74_03705</name>
</gene>
<comment type="caution">
    <text evidence="1">The sequence shown here is derived from an EMBL/GenBank/DDBJ whole genome shotgun (WGS) entry which is preliminary data.</text>
</comment>
<protein>
    <submittedName>
        <fullName evidence="1">Uncharacterized protein</fullName>
    </submittedName>
</protein>
<organism evidence="1 2">
    <name type="scientific">Kineosporia corallincola</name>
    <dbReference type="NCBI Taxonomy" id="2835133"/>
    <lineage>
        <taxon>Bacteria</taxon>
        <taxon>Bacillati</taxon>
        <taxon>Actinomycetota</taxon>
        <taxon>Actinomycetes</taxon>
        <taxon>Kineosporiales</taxon>
        <taxon>Kineosporiaceae</taxon>
        <taxon>Kineosporia</taxon>
    </lineage>
</organism>
<proteinExistence type="predicted"/>
<name>A0ABS5TC78_9ACTN</name>
<keyword evidence="2" id="KW-1185">Reference proteome</keyword>
<dbReference type="RefSeq" id="WP_214154274.1">
    <property type="nucleotide sequence ID" value="NZ_JAHBAY010000001.1"/>
</dbReference>
<evidence type="ECO:0000313" key="2">
    <source>
        <dbReference type="Proteomes" id="UP001197247"/>
    </source>
</evidence>
<dbReference type="EMBL" id="JAHBAY010000001">
    <property type="protein sequence ID" value="MBT0768014.1"/>
    <property type="molecule type" value="Genomic_DNA"/>
</dbReference>
<dbReference type="Proteomes" id="UP001197247">
    <property type="component" value="Unassembled WGS sequence"/>
</dbReference>